<evidence type="ECO:0008006" key="3">
    <source>
        <dbReference type="Google" id="ProtNLM"/>
    </source>
</evidence>
<protein>
    <recommendedName>
        <fullName evidence="3">DNA-directed DNA polymerase</fullName>
    </recommendedName>
</protein>
<organism evidence="1 2">
    <name type="scientific">Peptoniphilus grossensis</name>
    <dbReference type="NCBI Taxonomy" id="1465756"/>
    <lineage>
        <taxon>Bacteria</taxon>
        <taxon>Bacillati</taxon>
        <taxon>Bacillota</taxon>
        <taxon>Tissierellia</taxon>
        <taxon>Tissierellales</taxon>
        <taxon>Peptoniphilaceae</taxon>
        <taxon>Peptoniphilus</taxon>
    </lineage>
</organism>
<dbReference type="InterPro" id="IPR023211">
    <property type="entry name" value="DNA_pol_palm_dom_sf"/>
</dbReference>
<keyword evidence="2" id="KW-1185">Reference proteome</keyword>
<dbReference type="RefSeq" id="WP_332087306.1">
    <property type="nucleotide sequence ID" value="NZ_JARBCY010000033.1"/>
</dbReference>
<gene>
    <name evidence="1" type="ORF">PV361_05570</name>
</gene>
<dbReference type="Gene3D" id="3.90.1600.10">
    <property type="entry name" value="Palm domain of DNA polymerase"/>
    <property type="match status" value="1"/>
</dbReference>
<dbReference type="SUPFAM" id="SSF53098">
    <property type="entry name" value="Ribonuclease H-like"/>
    <property type="match status" value="1"/>
</dbReference>
<dbReference type="Proteomes" id="UP001328425">
    <property type="component" value="Unassembled WGS sequence"/>
</dbReference>
<dbReference type="SUPFAM" id="SSF56672">
    <property type="entry name" value="DNA/RNA polymerases"/>
    <property type="match status" value="1"/>
</dbReference>
<reference evidence="1 2" key="1">
    <citation type="submission" date="2022-11" db="EMBL/GenBank/DDBJ databases">
        <title>The First Case of Preauricular Fistular Abscess Caused by Peptoniphilus grossensis.</title>
        <authorList>
            <person name="Byun J.-H."/>
        </authorList>
    </citation>
    <scope>NUCLEOTIDE SEQUENCE [LARGE SCALE GENOMIC DNA]</scope>
    <source>
        <strain evidence="1 2">GYB008</strain>
    </source>
</reference>
<dbReference type="InterPro" id="IPR043502">
    <property type="entry name" value="DNA/RNA_pol_sf"/>
</dbReference>
<accession>A0ABU7XA71</accession>
<name>A0ABU7XA71_9FIRM</name>
<sequence>MTTNISKAKEVLIFDIEVFKHDTIIVFKRYNMHGYLSMHNDFKGLKDLIKDKLLVGFNNYNYDNYILAAILQGKNQEEIKKINDYIISGGDVKNLGLNKEVYSINSLDTFQELPNRISLKEFQANYGMDIEETPISFDLNRPLTGAELDLVKKYCQHDVFATEKLLNERIESYFNPKIQLCNMSDKNSIRWNTTTIAADILTDGNKVIPWKDTKFNIMLLKFVPVEVVAYWAKKYINSAKGKSVSAFNITVDGYNLSFGFGGLHQGDKIIAKDVVLLDVSSMYPNIIVNNKLLDDKTNIYNDILKKRIIEKNEGNIVKSNALKLILNSVYGNFKNQYSNLYNPMAAISTCLLGQIAIFNLFDRLKNHAKIVNINTDGIAFVPKNNLWKKIAIDWIDDWELPLTHKYYTKWIQKDVNNYVALGKDGSITTKGADTSKYEYDVLGKVKANIVDKCVVNYLLHDIPIKETILNNLNEPKLFQIVLKNTNKFVATVDQNGIAKNKVNRVFAAKNTDNCLYRLKENGNTAKFPDAPSKMYVYNGDLDKLDIKEFKEIIDIDYYEALVNKKLKNWPNPKIIYLDEIETINNHEERKII</sequence>
<evidence type="ECO:0000313" key="2">
    <source>
        <dbReference type="Proteomes" id="UP001328425"/>
    </source>
</evidence>
<dbReference type="EMBL" id="JARBCY010000033">
    <property type="protein sequence ID" value="MEF3318166.1"/>
    <property type="molecule type" value="Genomic_DNA"/>
</dbReference>
<dbReference type="InterPro" id="IPR012337">
    <property type="entry name" value="RNaseH-like_sf"/>
</dbReference>
<proteinExistence type="predicted"/>
<comment type="caution">
    <text evidence="1">The sequence shown here is derived from an EMBL/GenBank/DDBJ whole genome shotgun (WGS) entry which is preliminary data.</text>
</comment>
<evidence type="ECO:0000313" key="1">
    <source>
        <dbReference type="EMBL" id="MEF3318166.1"/>
    </source>
</evidence>